<dbReference type="NCBIfam" id="TIGR03826">
    <property type="entry name" value="YvyF"/>
    <property type="match status" value="1"/>
</dbReference>
<accession>A0ABU9VLL8</accession>
<protein>
    <submittedName>
        <fullName evidence="2">TIGR03826 family flagellar region protein</fullName>
    </submittedName>
</protein>
<gene>
    <name evidence="2" type="ORF">MKY91_16365</name>
</gene>
<feature type="region of interest" description="Disordered" evidence="1">
    <location>
        <begin position="113"/>
        <end position="135"/>
    </location>
</feature>
<evidence type="ECO:0000313" key="2">
    <source>
        <dbReference type="EMBL" id="MEN0644728.1"/>
    </source>
</evidence>
<keyword evidence="3" id="KW-1185">Reference proteome</keyword>
<dbReference type="Proteomes" id="UP001418796">
    <property type="component" value="Unassembled WGS sequence"/>
</dbReference>
<dbReference type="EMBL" id="JBCITK010000001">
    <property type="protein sequence ID" value="MEN0644728.1"/>
    <property type="molecule type" value="Genomic_DNA"/>
</dbReference>
<keyword evidence="2" id="KW-0282">Flagellum</keyword>
<dbReference type="InterPro" id="IPR022258">
    <property type="entry name" value="Flagellar_operon_YvyF"/>
</dbReference>
<keyword evidence="2" id="KW-0969">Cilium</keyword>
<reference evidence="2 3" key="1">
    <citation type="submission" date="2024-03" db="EMBL/GenBank/DDBJ databases">
        <title>Bacilli Hybrid Assemblies.</title>
        <authorList>
            <person name="Kovac J."/>
        </authorList>
    </citation>
    <scope>NUCLEOTIDE SEQUENCE [LARGE SCALE GENOMIC DNA]</scope>
    <source>
        <strain evidence="2 3">FSL R7-0666</strain>
    </source>
</reference>
<comment type="caution">
    <text evidence="2">The sequence shown here is derived from an EMBL/GenBank/DDBJ whole genome shotgun (WGS) entry which is preliminary data.</text>
</comment>
<keyword evidence="2" id="KW-0966">Cell projection</keyword>
<feature type="compositionally biased region" description="Polar residues" evidence="1">
    <location>
        <begin position="123"/>
        <end position="135"/>
    </location>
</feature>
<dbReference type="RefSeq" id="WP_203088201.1">
    <property type="nucleotide sequence ID" value="NZ_JAEUZA010000002.1"/>
</dbReference>
<evidence type="ECO:0000256" key="1">
    <source>
        <dbReference type="SAM" id="MobiDB-lite"/>
    </source>
</evidence>
<organism evidence="2 3">
    <name type="scientific">Alkalicoccobacillus gibsonii</name>
    <dbReference type="NCBI Taxonomy" id="79881"/>
    <lineage>
        <taxon>Bacteria</taxon>
        <taxon>Bacillati</taxon>
        <taxon>Bacillota</taxon>
        <taxon>Bacilli</taxon>
        <taxon>Bacillales</taxon>
        <taxon>Bacillaceae</taxon>
        <taxon>Alkalicoccobacillus</taxon>
    </lineage>
</organism>
<sequence>MNNLANCTECGSLFVQNLRPICTPCYRKQEEDYKSVSLYMRKKQNRMATLVEVCEHTGVAEKKIRQFIREGRLIVTSFPNLGYPCESCGTLIQMNRLCKPCKQELEGEIASLSQKNHEEKTSEQQAQQSRLNQFL</sequence>
<proteinExistence type="predicted"/>
<evidence type="ECO:0000313" key="3">
    <source>
        <dbReference type="Proteomes" id="UP001418796"/>
    </source>
</evidence>
<name>A0ABU9VLL8_9BACI</name>